<dbReference type="GO" id="GO:0009734">
    <property type="term" value="P:auxin-activated signaling pathway"/>
    <property type="evidence" value="ECO:0007669"/>
    <property type="project" value="UniProtKB-KW"/>
</dbReference>
<evidence type="ECO:0000256" key="8">
    <source>
        <dbReference type="ARBA" id="ARBA00022473"/>
    </source>
</evidence>
<feature type="region of interest" description="Disordered" evidence="26">
    <location>
        <begin position="51"/>
        <end position="85"/>
    </location>
</feature>
<protein>
    <recommendedName>
        <fullName evidence="24">Auxin transport protein BIG</fullName>
        <ecNumber evidence="5">2.5.1.72</ecNumber>
        <ecNumber evidence="6">7.1.3.1</ecNumber>
    </recommendedName>
</protein>
<dbReference type="Gene3D" id="3.40.50.2000">
    <property type="entry name" value="Glycogen Phosphorylase B"/>
    <property type="match status" value="1"/>
</dbReference>
<comment type="subcellular location">
    <subcellularLocation>
        <location evidence="2">Endomembrane system</location>
        <topology evidence="2">Multi-pass membrane protein</topology>
    </subcellularLocation>
</comment>
<feature type="region of interest" description="Disordered" evidence="26">
    <location>
        <begin position="904"/>
        <end position="925"/>
    </location>
</feature>
<evidence type="ECO:0000256" key="12">
    <source>
        <dbReference type="ARBA" id="ARBA00022692"/>
    </source>
</evidence>
<evidence type="ECO:0000256" key="10">
    <source>
        <dbReference type="ARBA" id="ARBA00022642"/>
    </source>
</evidence>
<evidence type="ECO:0000256" key="1">
    <source>
        <dbReference type="ARBA" id="ARBA00001966"/>
    </source>
</evidence>
<dbReference type="Pfam" id="PF00982">
    <property type="entry name" value="Glyco_transf_20"/>
    <property type="match status" value="1"/>
</dbReference>
<evidence type="ECO:0000256" key="16">
    <source>
        <dbReference type="ARBA" id="ARBA00022842"/>
    </source>
</evidence>
<evidence type="ECO:0000256" key="5">
    <source>
        <dbReference type="ARBA" id="ARBA00012669"/>
    </source>
</evidence>
<dbReference type="GO" id="GO:0005992">
    <property type="term" value="P:trehalose biosynthetic process"/>
    <property type="evidence" value="ECO:0007669"/>
    <property type="project" value="InterPro"/>
</dbReference>
<dbReference type="InterPro" id="IPR043145">
    <property type="entry name" value="Znf_ZZ_sf"/>
</dbReference>
<dbReference type="PANTHER" id="PTHR30573:SF0">
    <property type="entry name" value="QUINOLINATE SYNTHASE, CHLOROPLASTIC"/>
    <property type="match status" value="1"/>
</dbReference>
<dbReference type="Gene3D" id="3.30.60.90">
    <property type="match status" value="1"/>
</dbReference>
<keyword evidence="12" id="KW-0812">Transmembrane</keyword>
<feature type="region of interest" description="Disordered" evidence="26">
    <location>
        <begin position="158"/>
        <end position="184"/>
    </location>
</feature>
<keyword evidence="23" id="KW-0927">Auxin signaling pathway</keyword>
<dbReference type="PROSITE" id="PS50135">
    <property type="entry name" value="ZF_ZZ_2"/>
    <property type="match status" value="1"/>
</dbReference>
<dbReference type="SMART" id="SM00291">
    <property type="entry name" value="ZnF_ZZ"/>
    <property type="match status" value="1"/>
</dbReference>
<dbReference type="SUPFAM" id="SSF57850">
    <property type="entry name" value="RING/U-box"/>
    <property type="match status" value="1"/>
</dbReference>
<evidence type="ECO:0000256" key="17">
    <source>
        <dbReference type="ARBA" id="ARBA00022967"/>
    </source>
</evidence>
<keyword evidence="10" id="KW-0662">Pyridine nucleotide biosynthesis</keyword>
<feature type="compositionally biased region" description="Basic and acidic residues" evidence="26">
    <location>
        <begin position="67"/>
        <end position="85"/>
    </location>
</feature>
<dbReference type="InterPro" id="IPR036094">
    <property type="entry name" value="NadA_sf"/>
</dbReference>
<dbReference type="AlphaFoldDB" id="A0A9D5H0S3"/>
<evidence type="ECO:0000256" key="22">
    <source>
        <dbReference type="ARBA" id="ARBA00023136"/>
    </source>
</evidence>
<comment type="similarity">
    <text evidence="4">Belongs to the UBR4 family.</text>
</comment>
<keyword evidence="15" id="KW-0862">Zinc</keyword>
<dbReference type="GO" id="GO:0008987">
    <property type="term" value="F:quinolinate synthetase A activity"/>
    <property type="evidence" value="ECO:0007669"/>
    <property type="project" value="InterPro"/>
</dbReference>
<keyword evidence="17" id="KW-1278">Translocase</keyword>
<evidence type="ECO:0000256" key="6">
    <source>
        <dbReference type="ARBA" id="ARBA00013242"/>
    </source>
</evidence>
<keyword evidence="9" id="KW-0004">4Fe-4S</keyword>
<dbReference type="GO" id="GO:0008270">
    <property type="term" value="F:zinc ion binding"/>
    <property type="evidence" value="ECO:0007669"/>
    <property type="project" value="UniProtKB-KW"/>
</dbReference>
<feature type="domain" description="ZZ-type" evidence="27">
    <location>
        <begin position="819"/>
        <end position="876"/>
    </location>
</feature>
<keyword evidence="8" id="KW-0217">Developmental protein</keyword>
<evidence type="ECO:0000256" key="19">
    <source>
        <dbReference type="ARBA" id="ARBA00023004"/>
    </source>
</evidence>
<dbReference type="SUPFAM" id="SSF142754">
    <property type="entry name" value="NadA-like"/>
    <property type="match status" value="1"/>
</dbReference>
<evidence type="ECO:0000256" key="2">
    <source>
        <dbReference type="ARBA" id="ARBA00004127"/>
    </source>
</evidence>
<proteinExistence type="inferred from homology"/>
<reference evidence="28 29" key="1">
    <citation type="journal article" date="2022" name="Nat. Genet.">
        <title>Improved pea reference genome and pan-genome highlight genomic features and evolutionary characteristics.</title>
        <authorList>
            <person name="Yang T."/>
            <person name="Liu R."/>
            <person name="Luo Y."/>
            <person name="Hu S."/>
            <person name="Wang D."/>
            <person name="Wang C."/>
            <person name="Pandey M.K."/>
            <person name="Ge S."/>
            <person name="Xu Q."/>
            <person name="Li N."/>
            <person name="Li G."/>
            <person name="Huang Y."/>
            <person name="Saxena R.K."/>
            <person name="Ji Y."/>
            <person name="Li M."/>
            <person name="Yan X."/>
            <person name="He Y."/>
            <person name="Liu Y."/>
            <person name="Wang X."/>
            <person name="Xiang C."/>
            <person name="Varshney R.K."/>
            <person name="Ding H."/>
            <person name="Gao S."/>
            <person name="Zong X."/>
        </authorList>
    </citation>
    <scope>NUCLEOTIDE SEQUENCE [LARGE SCALE GENOMIC DNA]</scope>
    <source>
        <strain evidence="28 29">cv. Zhongwan 6</strain>
    </source>
</reference>
<evidence type="ECO:0000256" key="18">
    <source>
        <dbReference type="ARBA" id="ARBA00022989"/>
    </source>
</evidence>
<keyword evidence="11" id="KW-0808">Transferase</keyword>
<organism evidence="28 29">
    <name type="scientific">Pisum sativum</name>
    <name type="common">Garden pea</name>
    <name type="synonym">Lathyrus oleraceus</name>
    <dbReference type="NCBI Taxonomy" id="3888"/>
    <lineage>
        <taxon>Eukaryota</taxon>
        <taxon>Viridiplantae</taxon>
        <taxon>Streptophyta</taxon>
        <taxon>Embryophyta</taxon>
        <taxon>Tracheophyta</taxon>
        <taxon>Spermatophyta</taxon>
        <taxon>Magnoliopsida</taxon>
        <taxon>eudicotyledons</taxon>
        <taxon>Gunneridae</taxon>
        <taxon>Pentapetalae</taxon>
        <taxon>rosids</taxon>
        <taxon>fabids</taxon>
        <taxon>Fabales</taxon>
        <taxon>Fabaceae</taxon>
        <taxon>Papilionoideae</taxon>
        <taxon>50 kb inversion clade</taxon>
        <taxon>NPAAA clade</taxon>
        <taxon>Hologalegina</taxon>
        <taxon>IRL clade</taxon>
        <taxon>Fabeae</taxon>
        <taxon>Lathyrus</taxon>
    </lineage>
</organism>
<evidence type="ECO:0000256" key="20">
    <source>
        <dbReference type="ARBA" id="ARBA00023014"/>
    </source>
</evidence>
<name>A0A9D5H0S3_PEA</name>
<evidence type="ECO:0000313" key="28">
    <source>
        <dbReference type="EMBL" id="KAI5448233.1"/>
    </source>
</evidence>
<dbReference type="GO" id="GO:0009678">
    <property type="term" value="F:diphosphate hydrolysis-driven proton transmembrane transporter activity"/>
    <property type="evidence" value="ECO:0007669"/>
    <property type="project" value="UniProtKB-EC"/>
</dbReference>
<dbReference type="GO" id="GO:0012505">
    <property type="term" value="C:endomembrane system"/>
    <property type="evidence" value="ECO:0007669"/>
    <property type="project" value="UniProtKB-SubCell"/>
</dbReference>
<dbReference type="GO" id="GO:0016020">
    <property type="term" value="C:membrane"/>
    <property type="evidence" value="ECO:0007669"/>
    <property type="project" value="InterPro"/>
</dbReference>
<evidence type="ECO:0000259" key="27">
    <source>
        <dbReference type="PROSITE" id="PS50135"/>
    </source>
</evidence>
<evidence type="ECO:0000256" key="3">
    <source>
        <dbReference type="ARBA" id="ARBA00005065"/>
    </source>
</evidence>
<keyword evidence="20" id="KW-0411">Iron-sulfur</keyword>
<keyword evidence="13" id="KW-0479">Metal-binding</keyword>
<dbReference type="Proteomes" id="UP001058974">
    <property type="component" value="Chromosome 1"/>
</dbReference>
<dbReference type="CDD" id="cd02249">
    <property type="entry name" value="ZZ"/>
    <property type="match status" value="1"/>
</dbReference>
<dbReference type="GO" id="GO:0034628">
    <property type="term" value="P:'de novo' NAD+ biosynthetic process from L-aspartate"/>
    <property type="evidence" value="ECO:0007669"/>
    <property type="project" value="TreeGrafter"/>
</dbReference>
<dbReference type="GO" id="GO:0004427">
    <property type="term" value="F:inorganic diphosphate phosphatase activity"/>
    <property type="evidence" value="ECO:0007669"/>
    <property type="project" value="InterPro"/>
</dbReference>
<evidence type="ECO:0000313" key="29">
    <source>
        <dbReference type="Proteomes" id="UP001058974"/>
    </source>
</evidence>
<keyword evidence="14 25" id="KW-0863">Zinc-finger</keyword>
<keyword evidence="21" id="KW-0406">Ion transport</keyword>
<evidence type="ECO:0000256" key="11">
    <source>
        <dbReference type="ARBA" id="ARBA00022679"/>
    </source>
</evidence>
<dbReference type="PANTHER" id="PTHR30573">
    <property type="entry name" value="QUINOLINATE SYNTHETASE A"/>
    <property type="match status" value="1"/>
</dbReference>
<evidence type="ECO:0000256" key="15">
    <source>
        <dbReference type="ARBA" id="ARBA00022833"/>
    </source>
</evidence>
<dbReference type="EC" id="7.1.3.1" evidence="6"/>
<sequence length="925" mass="101050">MNNKKQVYPAVAVKGVPVARRVAVALKPVQKKVTAKPKLVDAIDMISSKERDIRKKEKKQNTSPRRSLKDLPNKTHQNDVSEHQKLTSQVHEIVGRINGRFGTLTAVPIHHLDRSLDFHTLRASYVVTDVALVASLRCNTIPWCWCYLGKSSEKETVQNSDGKVRVGPTNTEAPGTGNGHGKTHVSNAKSIKGHRKPSQSFIDVIELLLEPICTCVPPLKDDYYRILIIEEGLVPVPLIGQVRFVISDALRAASVASATTTNVSNSSCLRENQGGLIELEKLLKQKTFTRSEIDHLTALMQSRTVDAPIRGGRRLKPSLGVFSVPSFDLCGETHNEKPNLVNNFSASEISDIDRRNIVNSSLKRLLELNMAKAGCKSITVLGVDFMSENVRAILDQVGFNEVDVYRMSNERIGCSLVDAATTSTYMEYLEPASRFTSLHTILQAFAQVPDLSIYYGPDSYMGANIIELFQQMTVMTDEEIDVIHPEHNVDSIISLLPRLYFYQDGSCIVHHLFGHEVVDTIKEMYCDAFLTAHLGPVQDIADSCRTGVATNVIFGLALGYNFAAMHVVAVAALGMLSTIATGLAIDAYGPISNNVGGIAEMAGMSHIIPERTDALDAAGNTTAAIGNGFAIVRLLESCAGFNDITLKHGWRNTKILKAYSLGLGNLAASVNYLGGANDKKETITVVQEIMDAEIKAVGGCAKATSDFKWSSSDIFTASVSASETVVGSHLQAAVTMKTTNGAFFYRCDAFNSWIKWKAGTIQTASSLAISSRLLQVPFPKQTLLAADDGVEGVVPVPGSADTSARNNQVMVEEDIIASSVQYCCDGCSTVSILRRRWHCIIYPDFDLCEACFEVLDRFPPPHTRDHPMTAIPVEVDSVRDGNEFHFTPDDISSTFKVAKFEDMPRPKPCQAATTTPHKISSIPKK</sequence>
<comment type="cofactor">
    <cofactor evidence="1">
        <name>[4Fe-4S] cluster</name>
        <dbReference type="ChEBI" id="CHEBI:49883"/>
    </cofactor>
</comment>
<evidence type="ECO:0000256" key="4">
    <source>
        <dbReference type="ARBA" id="ARBA00009970"/>
    </source>
</evidence>
<dbReference type="InterPro" id="IPR003473">
    <property type="entry name" value="NadA"/>
</dbReference>
<evidence type="ECO:0000256" key="14">
    <source>
        <dbReference type="ARBA" id="ARBA00022771"/>
    </source>
</evidence>
<keyword evidence="18" id="KW-1133">Transmembrane helix</keyword>
<dbReference type="FunFam" id="3.30.60.90:FF:000010">
    <property type="entry name" value="auxin transport protein BIG"/>
    <property type="match status" value="1"/>
</dbReference>
<keyword evidence="22" id="KW-0472">Membrane</keyword>
<dbReference type="InterPro" id="IPR000433">
    <property type="entry name" value="Znf_ZZ"/>
</dbReference>
<comment type="caution">
    <text evidence="28">The sequence shown here is derived from an EMBL/GenBank/DDBJ whole genome shotgun (WGS) entry which is preliminary data.</text>
</comment>
<evidence type="ECO:0000256" key="21">
    <source>
        <dbReference type="ARBA" id="ARBA00023065"/>
    </source>
</evidence>
<dbReference type="Pfam" id="PF00569">
    <property type="entry name" value="ZZ"/>
    <property type="match status" value="1"/>
</dbReference>
<dbReference type="EC" id="2.5.1.72" evidence="5"/>
<keyword evidence="29" id="KW-1185">Reference proteome</keyword>
<evidence type="ECO:0000256" key="13">
    <source>
        <dbReference type="ARBA" id="ARBA00022723"/>
    </source>
</evidence>
<dbReference type="Pfam" id="PF03030">
    <property type="entry name" value="H_PPase"/>
    <property type="match status" value="1"/>
</dbReference>
<accession>A0A9D5H0S3</accession>
<dbReference type="GO" id="GO:0051539">
    <property type="term" value="F:4 iron, 4 sulfur cluster binding"/>
    <property type="evidence" value="ECO:0007669"/>
    <property type="project" value="UniProtKB-KW"/>
</dbReference>
<keyword evidence="19" id="KW-0408">Iron</keyword>
<evidence type="ECO:0000256" key="23">
    <source>
        <dbReference type="ARBA" id="ARBA00023294"/>
    </source>
</evidence>
<comment type="pathway">
    <text evidence="3">Cofactor biosynthesis; NAD(+) biosynthesis; quinolinate from iminoaspartate: step 1/1.</text>
</comment>
<evidence type="ECO:0000256" key="26">
    <source>
        <dbReference type="SAM" id="MobiDB-lite"/>
    </source>
</evidence>
<dbReference type="InterPro" id="IPR004131">
    <property type="entry name" value="PPase-energised_H-pump"/>
</dbReference>
<keyword evidence="7" id="KW-0813">Transport</keyword>
<dbReference type="GO" id="GO:0009507">
    <property type="term" value="C:chloroplast"/>
    <property type="evidence" value="ECO:0007669"/>
    <property type="project" value="TreeGrafter"/>
</dbReference>
<evidence type="ECO:0000256" key="25">
    <source>
        <dbReference type="PROSITE-ProRule" id="PRU00228"/>
    </source>
</evidence>
<evidence type="ECO:0000256" key="9">
    <source>
        <dbReference type="ARBA" id="ARBA00022485"/>
    </source>
</evidence>
<dbReference type="EMBL" id="JAMSHJ010000001">
    <property type="protein sequence ID" value="KAI5448233.1"/>
    <property type="molecule type" value="Genomic_DNA"/>
</dbReference>
<gene>
    <name evidence="28" type="ORF">KIW84_015600</name>
</gene>
<keyword evidence="16" id="KW-0460">Magnesium</keyword>
<evidence type="ECO:0000256" key="24">
    <source>
        <dbReference type="ARBA" id="ARBA00070858"/>
    </source>
</evidence>
<dbReference type="Gramene" id="Psat01G0560000-T1">
    <property type="protein sequence ID" value="KAI5448233.1"/>
    <property type="gene ID" value="KIW84_015600"/>
</dbReference>
<dbReference type="InterPro" id="IPR001830">
    <property type="entry name" value="Glyco_trans_20"/>
</dbReference>
<evidence type="ECO:0000256" key="7">
    <source>
        <dbReference type="ARBA" id="ARBA00022448"/>
    </source>
</evidence>
<dbReference type="SUPFAM" id="SSF53756">
    <property type="entry name" value="UDP-Glycosyltransferase/glycogen phosphorylase"/>
    <property type="match status" value="1"/>
</dbReference>